<evidence type="ECO:0000313" key="3">
    <source>
        <dbReference type="Proteomes" id="UP001206821"/>
    </source>
</evidence>
<keyword evidence="1" id="KW-0472">Membrane</keyword>
<dbReference type="EMBL" id="JANIEK010000051">
    <property type="protein sequence ID" value="MCT4796154.1"/>
    <property type="molecule type" value="Genomic_DNA"/>
</dbReference>
<dbReference type="RefSeq" id="WP_034816557.1">
    <property type="nucleotide sequence ID" value="NZ_JANIEK010000051.1"/>
</dbReference>
<keyword evidence="3" id="KW-1185">Reference proteome</keyword>
<keyword evidence="1" id="KW-0812">Transmembrane</keyword>
<proteinExistence type="predicted"/>
<feature type="transmembrane region" description="Helical" evidence="1">
    <location>
        <begin position="52"/>
        <end position="70"/>
    </location>
</feature>
<protein>
    <recommendedName>
        <fullName evidence="4">DUF421 domain-containing protein</fullName>
    </recommendedName>
</protein>
<evidence type="ECO:0000313" key="2">
    <source>
        <dbReference type="EMBL" id="MCT4796154.1"/>
    </source>
</evidence>
<evidence type="ECO:0008006" key="4">
    <source>
        <dbReference type="Google" id="ProtNLM"/>
    </source>
</evidence>
<gene>
    <name evidence="2" type="ORF">NQG31_11400</name>
</gene>
<dbReference type="Proteomes" id="UP001206821">
    <property type="component" value="Unassembled WGS sequence"/>
</dbReference>
<name>A0ABT2L0B7_9BACL</name>
<accession>A0ABT2L0B7</accession>
<organism evidence="2 3">
    <name type="scientific">Exiguobacterium alkaliphilum</name>
    <dbReference type="NCBI Taxonomy" id="1428684"/>
    <lineage>
        <taxon>Bacteria</taxon>
        <taxon>Bacillati</taxon>
        <taxon>Bacillota</taxon>
        <taxon>Bacilli</taxon>
        <taxon>Bacillales</taxon>
        <taxon>Bacillales Family XII. Incertae Sedis</taxon>
        <taxon>Exiguobacterium</taxon>
    </lineage>
</organism>
<comment type="caution">
    <text evidence="2">The sequence shown here is derived from an EMBL/GenBank/DDBJ whole genome shotgun (WGS) entry which is preliminary data.</text>
</comment>
<keyword evidence="1" id="KW-1133">Transmembrane helix</keyword>
<reference evidence="2 3" key="1">
    <citation type="submission" date="2022-07" db="EMBL/GenBank/DDBJ databases">
        <title>Genomic and pangenome structural analysis of the polyextremophile Exiguobacterium.</title>
        <authorList>
            <person name="Shen L."/>
        </authorList>
    </citation>
    <scope>NUCLEOTIDE SEQUENCE [LARGE SCALE GENOMIC DNA]</scope>
    <source>
        <strain evidence="2 3">12_1</strain>
    </source>
</reference>
<feature type="transmembrane region" description="Helical" evidence="1">
    <location>
        <begin position="12"/>
        <end position="32"/>
    </location>
</feature>
<evidence type="ECO:0000256" key="1">
    <source>
        <dbReference type="SAM" id="Phobius"/>
    </source>
</evidence>
<sequence>MRLLDIDFKKEASTYLKNLAIVCLVAIMLWLGLRPSNFITIPDQRLSQFIDIGVATFFAQLTIMVFKYVYSIFIFNVEVSIVHEHDGNELSSVKLKNKKAREIKLKVKLSGNYKLMPDRLIIPEIKDVVLQMKKTRAVYSIDDNSGLYYIDLKELVTVQRSIEQSKEFPIDIMLDENALTGNASISISCENKSWRQRITSNKFEIKVEGD</sequence>